<accession>A0A0G4LDC1</accession>
<evidence type="ECO:0000256" key="9">
    <source>
        <dbReference type="ARBA" id="ARBA00022741"/>
    </source>
</evidence>
<keyword evidence="15 21" id="KW-0472">Membrane</keyword>
<organism evidence="23 24">
    <name type="scientific">Verticillium longisporum</name>
    <name type="common">Verticillium dahliae var. longisporum</name>
    <dbReference type="NCBI Taxonomy" id="100787"/>
    <lineage>
        <taxon>Eukaryota</taxon>
        <taxon>Fungi</taxon>
        <taxon>Dikarya</taxon>
        <taxon>Ascomycota</taxon>
        <taxon>Pezizomycotina</taxon>
        <taxon>Sordariomycetes</taxon>
        <taxon>Hypocreomycetidae</taxon>
        <taxon>Glomerellales</taxon>
        <taxon>Plectosphaerellaceae</taxon>
        <taxon>Verticillium</taxon>
    </lineage>
</organism>
<keyword evidence="8 20" id="KW-0732">Signal</keyword>
<gene>
    <name evidence="23" type="ORF">BN1708_000531</name>
</gene>
<dbReference type="InterPro" id="IPR011150">
    <property type="entry name" value="Cutinase_monf"/>
</dbReference>
<feature type="signal peptide" evidence="20">
    <location>
        <begin position="1"/>
        <end position="18"/>
    </location>
</feature>
<feature type="chain" id="PRO_5002566615" description="Cutinase" evidence="20">
    <location>
        <begin position="19"/>
        <end position="790"/>
    </location>
</feature>
<evidence type="ECO:0000256" key="1">
    <source>
        <dbReference type="ARBA" id="ARBA00004141"/>
    </source>
</evidence>
<keyword evidence="10 20" id="KW-0378">Hydrolase</keyword>
<keyword evidence="7 21" id="KW-0812">Transmembrane</keyword>
<dbReference type="GO" id="GO:0005524">
    <property type="term" value="F:ATP binding"/>
    <property type="evidence" value="ECO:0007669"/>
    <property type="project" value="UniProtKB-KW"/>
</dbReference>
<feature type="disulfide bond" evidence="19">
    <location>
        <begin position="75"/>
        <end position="152"/>
    </location>
</feature>
<evidence type="ECO:0000256" key="2">
    <source>
        <dbReference type="ARBA" id="ARBA00004613"/>
    </source>
</evidence>
<evidence type="ECO:0000256" key="11">
    <source>
        <dbReference type="ARBA" id="ARBA00022840"/>
    </source>
</evidence>
<sequence>MKFTQVLVALAATRGALSAPVELEALAVADEAFPLAELQAYYEKEFSKTEDLETTIKARQYASATSNQLIDGTPCRRVTLIYARGTTQDGNVGDAAAVGPVFFNALAQQIGAANLAVQGVDYAANVFGFLAGGDAAGSRTMANLTARAASQCPNTRIVLSGYSQGAQLVHNAAEQISAAVTARVTAVLTFGDPERDEAFGSIPAARTRVICRSGDNICDGGIIVTSAHRQYQQDAPAAATWVLPEGRLLHLGFLPSYAPTGPRSLWKEIRSYKNYMLIGSELEGHGIQIFDMRKLLAIKAADAPVRFSNDKDLTGHFADLPVGRSHNVVINEEANYGVAVGAAPRNGTCKAGLIFFDLTDPSKPTRLGCNGEDGYVHDAHCLIYRGPHKKYEGRDICYGYNEDTVTIYDVTDKANSKIISITSYEGATYTHQGWVLDVNNQEYLFLDDEIDEEESAGPAADGYPVTYIFDIRDLEHPKQTGLYKAAVRGIDHNQYIRDGLNFQSNYGAGVRVYDVSSVPEDPTGDSVCEVAFLDIYPEDDNEPGGGIVQYSGTWASYAQFDSGYIFINTIERGAFLAKLTKRERCKPKSCNADNCLRALRSSSVKGRLEESQEFCAGFLDGWNAQVTAVPEYAQKACPTNVISQGPQITFNQLSSFHRCSTQFPEIGCQMFSNDMAKSASTVSLSILVVIEMFNAVNALSSSESLFTLPLWENMMLVYAIALSMALHFALLYTPVLQSLFSILPLNWTEWKAVLWISAPVILIDEGLKLIERSFFMQTKTVEAIKAKKAQ</sequence>
<proteinExistence type="inferred from homology"/>
<feature type="domain" description="Cation-transporting P-type ATPase C-terminal" evidence="22">
    <location>
        <begin position="670"/>
        <end position="770"/>
    </location>
</feature>
<dbReference type="PRINTS" id="PR00129">
    <property type="entry name" value="CUTINASE"/>
</dbReference>
<comment type="function">
    <text evidence="20">Catalyzes the hydrolysis of complex carboxylic polyesters found in the cell wall of plants. Degrades cutin, a macromolecule that forms the structure of the plant cuticle.</text>
</comment>
<comment type="similarity">
    <text evidence="3 20">Belongs to the cutinase family.</text>
</comment>
<evidence type="ECO:0000256" key="20">
    <source>
        <dbReference type="RuleBase" id="RU361263"/>
    </source>
</evidence>
<keyword evidence="14 21" id="KW-1133">Transmembrane helix</keyword>
<keyword evidence="12" id="KW-0460">Magnesium</keyword>
<evidence type="ECO:0000256" key="16">
    <source>
        <dbReference type="ARBA" id="ARBA00023157"/>
    </source>
</evidence>
<name>A0A0G4LDC1_VERLO</name>
<dbReference type="InterPro" id="IPR043580">
    <property type="entry name" value="CUTINASE_1"/>
</dbReference>
<dbReference type="InterPro" id="IPR000675">
    <property type="entry name" value="Cutinase/axe"/>
</dbReference>
<comment type="catalytic activity">
    <reaction evidence="17 20">
        <text>cutin + H2O = cutin monomers.</text>
        <dbReference type="EC" id="3.1.1.74"/>
    </reaction>
</comment>
<evidence type="ECO:0000313" key="24">
    <source>
        <dbReference type="Proteomes" id="UP000044602"/>
    </source>
</evidence>
<keyword evidence="9" id="KW-0547">Nucleotide-binding</keyword>
<dbReference type="PROSITE" id="PS00931">
    <property type="entry name" value="CUTINASE_2"/>
    <property type="match status" value="1"/>
</dbReference>
<dbReference type="Pfam" id="PF00689">
    <property type="entry name" value="Cation_ATPase_C"/>
    <property type="match status" value="1"/>
</dbReference>
<dbReference type="SUPFAM" id="SSF53474">
    <property type="entry name" value="alpha/beta-Hydrolases"/>
    <property type="match status" value="1"/>
</dbReference>
<reference evidence="23 24" key="1">
    <citation type="submission" date="2015-05" db="EMBL/GenBank/DDBJ databases">
        <authorList>
            <person name="Wang D.B."/>
            <person name="Wang M."/>
        </authorList>
    </citation>
    <scope>NUCLEOTIDE SEQUENCE [LARGE SCALE GENOMIC DNA]</scope>
    <source>
        <strain evidence="23">VL1</strain>
    </source>
</reference>
<dbReference type="InterPro" id="IPR006068">
    <property type="entry name" value="ATPase_P-typ_cation-transptr_C"/>
</dbReference>
<evidence type="ECO:0000256" key="18">
    <source>
        <dbReference type="PIRSR" id="PIRSR611150-1"/>
    </source>
</evidence>
<evidence type="ECO:0000256" key="19">
    <source>
        <dbReference type="PIRSR" id="PIRSR611150-2"/>
    </source>
</evidence>
<evidence type="ECO:0000256" key="14">
    <source>
        <dbReference type="ARBA" id="ARBA00022989"/>
    </source>
</evidence>
<evidence type="ECO:0000256" key="10">
    <source>
        <dbReference type="ARBA" id="ARBA00022801"/>
    </source>
</evidence>
<dbReference type="InterPro" id="IPR029058">
    <property type="entry name" value="AB_hydrolase_fold"/>
</dbReference>
<dbReference type="SUPFAM" id="SSF81665">
    <property type="entry name" value="Calcium ATPase, transmembrane domain M"/>
    <property type="match status" value="1"/>
</dbReference>
<evidence type="ECO:0000256" key="5">
    <source>
        <dbReference type="ARBA" id="ARBA00022487"/>
    </source>
</evidence>
<evidence type="ECO:0000256" key="21">
    <source>
        <dbReference type="SAM" id="Phobius"/>
    </source>
</evidence>
<evidence type="ECO:0000256" key="17">
    <source>
        <dbReference type="ARBA" id="ARBA00034045"/>
    </source>
</evidence>
<feature type="transmembrane region" description="Helical" evidence="21">
    <location>
        <begin position="711"/>
        <end position="732"/>
    </location>
</feature>
<dbReference type="AlphaFoldDB" id="A0A0G4LDC1"/>
<evidence type="ECO:0000259" key="22">
    <source>
        <dbReference type="Pfam" id="PF00689"/>
    </source>
</evidence>
<dbReference type="EC" id="3.1.1.74" evidence="4 20"/>
<dbReference type="Pfam" id="PF01083">
    <property type="entry name" value="Cutinase"/>
    <property type="match status" value="1"/>
</dbReference>
<dbReference type="Gene3D" id="1.20.1110.10">
    <property type="entry name" value="Calcium-transporting ATPase, transmembrane domain"/>
    <property type="match status" value="1"/>
</dbReference>
<evidence type="ECO:0000256" key="8">
    <source>
        <dbReference type="ARBA" id="ARBA00022729"/>
    </source>
</evidence>
<protein>
    <recommendedName>
        <fullName evidence="4 20">Cutinase</fullName>
        <ecNumber evidence="4 20">3.1.1.74</ecNumber>
    </recommendedName>
</protein>
<evidence type="ECO:0000256" key="6">
    <source>
        <dbReference type="ARBA" id="ARBA00022525"/>
    </source>
</evidence>
<dbReference type="InterPro" id="IPR027589">
    <property type="entry name" value="Choice_anch_B"/>
</dbReference>
<dbReference type="Gene3D" id="3.40.50.1820">
    <property type="entry name" value="alpha/beta hydrolase"/>
    <property type="match status" value="1"/>
</dbReference>
<keyword evidence="13" id="KW-1278">Translocase</keyword>
<dbReference type="PROSITE" id="PS00155">
    <property type="entry name" value="CUTINASE_1"/>
    <property type="match status" value="1"/>
</dbReference>
<dbReference type="InterPro" id="IPR023298">
    <property type="entry name" value="ATPase_P-typ_TM_dom_sf"/>
</dbReference>
<keyword evidence="6 20" id="KW-0964">Secreted</keyword>
<dbReference type="NCBIfam" id="TIGR04312">
    <property type="entry name" value="choice_anch_B"/>
    <property type="match status" value="1"/>
</dbReference>
<feature type="active site" description="Nucleophile" evidence="18">
    <location>
        <position position="163"/>
    </location>
</feature>
<feature type="active site" evidence="18">
    <location>
        <position position="215"/>
    </location>
</feature>
<dbReference type="InterPro" id="IPR043579">
    <property type="entry name" value="CUTINASE_2"/>
</dbReference>
<keyword evidence="5 20" id="KW-0719">Serine esterase</keyword>
<dbReference type="STRING" id="100787.A0A0G4LDC1"/>
<comment type="subcellular location">
    <subcellularLocation>
        <location evidence="1">Membrane</location>
        <topology evidence="1">Multi-pass membrane protein</topology>
    </subcellularLocation>
    <subcellularLocation>
        <location evidence="2 20">Secreted</location>
    </subcellularLocation>
</comment>
<evidence type="ECO:0000313" key="23">
    <source>
        <dbReference type="EMBL" id="CRK19894.1"/>
    </source>
</evidence>
<dbReference type="PANTHER" id="PTHR38787">
    <property type="entry name" value="REGULATORY P DOMAIN-CONTAINING PROTEIN"/>
    <property type="match status" value="1"/>
</dbReference>
<keyword evidence="24" id="KW-1185">Reference proteome</keyword>
<evidence type="ECO:0000256" key="7">
    <source>
        <dbReference type="ARBA" id="ARBA00022692"/>
    </source>
</evidence>
<dbReference type="GO" id="GO:0016020">
    <property type="term" value="C:membrane"/>
    <property type="evidence" value="ECO:0007669"/>
    <property type="project" value="UniProtKB-SubCell"/>
</dbReference>
<dbReference type="GO" id="GO:0050525">
    <property type="term" value="F:cutinase activity"/>
    <property type="evidence" value="ECO:0007669"/>
    <property type="project" value="UniProtKB-UniRule"/>
</dbReference>
<keyword evidence="16 19" id="KW-1015">Disulfide bond</keyword>
<dbReference type="SMART" id="SM01110">
    <property type="entry name" value="Cutinase"/>
    <property type="match status" value="1"/>
</dbReference>
<dbReference type="Proteomes" id="UP000044602">
    <property type="component" value="Unassembled WGS sequence"/>
</dbReference>
<evidence type="ECO:0000256" key="15">
    <source>
        <dbReference type="ARBA" id="ARBA00023136"/>
    </source>
</evidence>
<evidence type="ECO:0000256" key="12">
    <source>
        <dbReference type="ARBA" id="ARBA00022842"/>
    </source>
</evidence>
<dbReference type="EMBL" id="CVQH01011112">
    <property type="protein sequence ID" value="CRK19894.1"/>
    <property type="molecule type" value="Genomic_DNA"/>
</dbReference>
<feature type="disulfide bond" evidence="19">
    <location>
        <begin position="211"/>
        <end position="218"/>
    </location>
</feature>
<feature type="active site" description="Proton donor/acceptor" evidence="18">
    <location>
        <position position="228"/>
    </location>
</feature>
<dbReference type="GO" id="GO:0005576">
    <property type="term" value="C:extracellular region"/>
    <property type="evidence" value="ECO:0007669"/>
    <property type="project" value="UniProtKB-SubCell"/>
</dbReference>
<dbReference type="PANTHER" id="PTHR38787:SF3">
    <property type="entry name" value="REGULATORY P DOMAIN-CONTAINING PROTEIN"/>
    <property type="match status" value="1"/>
</dbReference>
<evidence type="ECO:0000256" key="13">
    <source>
        <dbReference type="ARBA" id="ARBA00022967"/>
    </source>
</evidence>
<evidence type="ECO:0000256" key="3">
    <source>
        <dbReference type="ARBA" id="ARBA00007534"/>
    </source>
</evidence>
<dbReference type="FunFam" id="1.20.1110.10:FF:000065">
    <property type="entry name" value="Sarcoplasmic/endoplasmic reticulum calcium ATPase 1"/>
    <property type="match status" value="1"/>
</dbReference>
<evidence type="ECO:0000256" key="4">
    <source>
        <dbReference type="ARBA" id="ARBA00013095"/>
    </source>
</evidence>
<keyword evidence="11" id="KW-0067">ATP-binding</keyword>